<dbReference type="InterPro" id="IPR035940">
    <property type="entry name" value="CAP_sf"/>
</dbReference>
<dbReference type="PRINTS" id="PR00837">
    <property type="entry name" value="V5TPXLIKE"/>
</dbReference>
<dbReference type="AlphaFoldDB" id="A0AAN8J5P2"/>
<organism evidence="3 4">
    <name type="scientific">Patella caerulea</name>
    <name type="common">Rayed Mediterranean limpet</name>
    <dbReference type="NCBI Taxonomy" id="87958"/>
    <lineage>
        <taxon>Eukaryota</taxon>
        <taxon>Metazoa</taxon>
        <taxon>Spiralia</taxon>
        <taxon>Lophotrochozoa</taxon>
        <taxon>Mollusca</taxon>
        <taxon>Gastropoda</taxon>
        <taxon>Patellogastropoda</taxon>
        <taxon>Patelloidea</taxon>
        <taxon>Patellidae</taxon>
        <taxon>Patella</taxon>
    </lineage>
</organism>
<feature type="domain" description="SCP" evidence="2">
    <location>
        <begin position="55"/>
        <end position="201"/>
    </location>
</feature>
<feature type="chain" id="PRO_5042903665" description="SCP domain-containing protein" evidence="1">
    <location>
        <begin position="21"/>
        <end position="294"/>
    </location>
</feature>
<comment type="caution">
    <text evidence="3">The sequence shown here is derived from an EMBL/GenBank/DDBJ whole genome shotgun (WGS) entry which is preliminary data.</text>
</comment>
<dbReference type="InterPro" id="IPR014044">
    <property type="entry name" value="CAP_dom"/>
</dbReference>
<evidence type="ECO:0000313" key="3">
    <source>
        <dbReference type="EMBL" id="KAK6170005.1"/>
    </source>
</evidence>
<protein>
    <recommendedName>
        <fullName evidence="2">SCP domain-containing protein</fullName>
    </recommendedName>
</protein>
<dbReference type="SUPFAM" id="SSF55797">
    <property type="entry name" value="PR-1-like"/>
    <property type="match status" value="1"/>
</dbReference>
<dbReference type="Gene3D" id="3.40.33.10">
    <property type="entry name" value="CAP"/>
    <property type="match status" value="1"/>
</dbReference>
<feature type="signal peptide" evidence="1">
    <location>
        <begin position="1"/>
        <end position="20"/>
    </location>
</feature>
<proteinExistence type="predicted"/>
<dbReference type="SMART" id="SM00198">
    <property type="entry name" value="SCP"/>
    <property type="match status" value="1"/>
</dbReference>
<evidence type="ECO:0000313" key="4">
    <source>
        <dbReference type="Proteomes" id="UP001347796"/>
    </source>
</evidence>
<evidence type="ECO:0000259" key="2">
    <source>
        <dbReference type="SMART" id="SM00198"/>
    </source>
</evidence>
<dbReference type="EMBL" id="JAZGQO010000014">
    <property type="protein sequence ID" value="KAK6170005.1"/>
    <property type="molecule type" value="Genomic_DNA"/>
</dbReference>
<sequence length="294" mass="32866">MQLYFVHGLTVLGIAICCYAATMQKREACEYAGVKSTHTMCIEKNVGEEVPVDDVTQKEIIDKHNTLRAGVNPSAGRMPEVIWDGELAQIALKWAQQCVFGHDENDNRRTKAYPSVDIGQNCAYDTKTWTQAIDNWYSEVSSFKYGTGSVDGEPVGHYTQVVNDNAVRVGCGQAKCPVGSSVAFKERSFVCNYGRGQYSFELKRPYVLDNPCDDCPGHCDKELNLCYCNGMLCQNGGRMDYSTCKCNCTTLYTGNECSQIDCKPDSHICPLYKVEWCQKYTNVPQECPKKCKVC</sequence>
<dbReference type="PANTHER" id="PTHR10334">
    <property type="entry name" value="CYSTEINE-RICH SECRETORY PROTEIN-RELATED"/>
    <property type="match status" value="1"/>
</dbReference>
<evidence type="ECO:0000256" key="1">
    <source>
        <dbReference type="SAM" id="SignalP"/>
    </source>
</evidence>
<accession>A0AAN8J5P2</accession>
<dbReference type="Proteomes" id="UP001347796">
    <property type="component" value="Unassembled WGS sequence"/>
</dbReference>
<dbReference type="Pfam" id="PF00188">
    <property type="entry name" value="CAP"/>
    <property type="match status" value="1"/>
</dbReference>
<keyword evidence="4" id="KW-1185">Reference proteome</keyword>
<reference evidence="3 4" key="1">
    <citation type="submission" date="2024-01" db="EMBL/GenBank/DDBJ databases">
        <title>The genome of the rayed Mediterranean limpet Patella caerulea (Linnaeus, 1758).</title>
        <authorList>
            <person name="Anh-Thu Weber A."/>
            <person name="Halstead-Nussloch G."/>
        </authorList>
    </citation>
    <scope>NUCLEOTIDE SEQUENCE [LARGE SCALE GENOMIC DNA]</scope>
    <source>
        <strain evidence="3">AATW-2023a</strain>
        <tissue evidence="3">Whole specimen</tissue>
    </source>
</reference>
<gene>
    <name evidence="3" type="ORF">SNE40_018502</name>
</gene>
<dbReference type="InterPro" id="IPR001283">
    <property type="entry name" value="CRISP-related"/>
</dbReference>
<keyword evidence="1" id="KW-0732">Signal</keyword>
<name>A0AAN8J5P2_PATCE</name>